<keyword evidence="2" id="KW-1185">Reference proteome</keyword>
<reference evidence="1 2" key="1">
    <citation type="submission" date="2024-03" db="EMBL/GenBank/DDBJ databases">
        <title>Novel species of the genus Variovorax.</title>
        <authorList>
            <person name="Liu Q."/>
            <person name="Xin Y.-H."/>
        </authorList>
    </citation>
    <scope>NUCLEOTIDE SEQUENCE [LARGE SCALE GENOMIC DNA]</scope>
    <source>
        <strain evidence="1 2">KACC 18501</strain>
    </source>
</reference>
<dbReference type="InterPro" id="IPR036692">
    <property type="entry name" value="Shew3726-like_sf"/>
</dbReference>
<proteinExistence type="predicted"/>
<accession>A0ABU8VXJ5</accession>
<dbReference type="InterPro" id="IPR009962">
    <property type="entry name" value="DUF1488"/>
</dbReference>
<organism evidence="1 2">
    <name type="scientific">Variovorax humicola</name>
    <dbReference type="NCBI Taxonomy" id="1769758"/>
    <lineage>
        <taxon>Bacteria</taxon>
        <taxon>Pseudomonadati</taxon>
        <taxon>Pseudomonadota</taxon>
        <taxon>Betaproteobacteria</taxon>
        <taxon>Burkholderiales</taxon>
        <taxon>Comamonadaceae</taxon>
        <taxon>Variovorax</taxon>
    </lineage>
</organism>
<dbReference type="Pfam" id="PF07369">
    <property type="entry name" value="DUF1488"/>
    <property type="match status" value="1"/>
</dbReference>
<dbReference type="SUPFAM" id="SSF160272">
    <property type="entry name" value="Shew3726-like"/>
    <property type="match status" value="1"/>
</dbReference>
<sequence>MSDPPVFHEASGTVRFWVLIDGAHVGASIGKETLHYHYRPTASDDTPLETFELHAAEIDAAVRKRVLGGSKEPVMLRELDLK</sequence>
<evidence type="ECO:0000313" key="1">
    <source>
        <dbReference type="EMBL" id="MEJ8822541.1"/>
    </source>
</evidence>
<gene>
    <name evidence="1" type="ORF">WKW80_10910</name>
</gene>
<dbReference type="EMBL" id="JBBKZV010000005">
    <property type="protein sequence ID" value="MEJ8822541.1"/>
    <property type="molecule type" value="Genomic_DNA"/>
</dbReference>
<dbReference type="RefSeq" id="WP_340363587.1">
    <property type="nucleotide sequence ID" value="NZ_JBBKZV010000005.1"/>
</dbReference>
<comment type="caution">
    <text evidence="1">The sequence shown here is derived from an EMBL/GenBank/DDBJ whole genome shotgun (WGS) entry which is preliminary data.</text>
</comment>
<protein>
    <submittedName>
        <fullName evidence="1">DUF1488 family protein</fullName>
    </submittedName>
</protein>
<dbReference type="Proteomes" id="UP001363010">
    <property type="component" value="Unassembled WGS sequence"/>
</dbReference>
<name>A0ABU8VXJ5_9BURK</name>
<evidence type="ECO:0000313" key="2">
    <source>
        <dbReference type="Proteomes" id="UP001363010"/>
    </source>
</evidence>